<comment type="similarity">
    <text evidence="8 9">Belongs to the TonB-dependent receptor family.</text>
</comment>
<keyword evidence="6 8" id="KW-0472">Membrane</keyword>
<keyword evidence="3 8" id="KW-1134">Transmembrane beta strand</keyword>
<dbReference type="SUPFAM" id="SSF56935">
    <property type="entry name" value="Porins"/>
    <property type="match status" value="1"/>
</dbReference>
<evidence type="ECO:0000256" key="4">
    <source>
        <dbReference type="ARBA" id="ARBA00022692"/>
    </source>
</evidence>
<keyword evidence="14" id="KW-1185">Reference proteome</keyword>
<accession>A0A365XR87</accession>
<reference evidence="13 14" key="1">
    <citation type="submission" date="2018-05" db="EMBL/GenBank/DDBJ databases">
        <title>Chitinophaga sp. K3CV102501T nov., isolated from isolated from a monsoon evergreen broad-leaved forest soil.</title>
        <authorList>
            <person name="Lv Y."/>
        </authorList>
    </citation>
    <scope>NUCLEOTIDE SEQUENCE [LARGE SCALE GENOMIC DNA]</scope>
    <source>
        <strain evidence="13 14">GDMCC 1.1325</strain>
    </source>
</reference>
<dbReference type="NCBIfam" id="TIGR04056">
    <property type="entry name" value="OMP_RagA_SusC"/>
    <property type="match status" value="1"/>
</dbReference>
<dbReference type="EMBL" id="QFFJ01000003">
    <property type="protein sequence ID" value="RBL88075.1"/>
    <property type="molecule type" value="Genomic_DNA"/>
</dbReference>
<dbReference type="Pfam" id="PF13715">
    <property type="entry name" value="CarbopepD_reg_2"/>
    <property type="match status" value="1"/>
</dbReference>
<evidence type="ECO:0000313" key="13">
    <source>
        <dbReference type="EMBL" id="RBL88075.1"/>
    </source>
</evidence>
<keyword evidence="2 8" id="KW-0813">Transport</keyword>
<evidence type="ECO:0000259" key="11">
    <source>
        <dbReference type="Pfam" id="PF00593"/>
    </source>
</evidence>
<dbReference type="InterPro" id="IPR036942">
    <property type="entry name" value="Beta-barrel_TonB_sf"/>
</dbReference>
<keyword evidence="7 8" id="KW-0998">Cell outer membrane</keyword>
<dbReference type="InterPro" id="IPR023996">
    <property type="entry name" value="TonB-dep_OMP_SusC/RagA"/>
</dbReference>
<dbReference type="Pfam" id="PF00593">
    <property type="entry name" value="TonB_dep_Rec_b-barrel"/>
    <property type="match status" value="1"/>
</dbReference>
<feature type="signal peptide" evidence="10">
    <location>
        <begin position="1"/>
        <end position="37"/>
    </location>
</feature>
<sequence>MNKCYFSSQLLNFYVKVCYAFTAMVICLCLLSQHAIAQGKFSIQGKITDEKKQPLPGVSVSEAGTKTGVVTNVDGVFKLEVSNANATLHIAFLGYDSKEVPVGGQHTLSISLSPQLRQLNDVVITGYGKTSKKNVIGSISSLNAGEFTQGVIGSPAMLLQGKVPGLTITKSGNPNQTPTVILRGPSTLRSGAQEPFYVIDGVPGAPIDMVPPDDIATIDVLKDGASTAIYGARAANGVIMVTTRRPKTDQLRIAYNAYAGIEKVAKRLEVLTGDELRKYLADNGQVLAPANNDTIPGTQNLVNTDWQKEVQRTGVSQNHNLSLMGGSKATTYGFSVNYFDNPGIIKGSALNRLGIRANVGQRAFNDRLRLDFSVFNTSTKQDNVPDAVLYNMLNYLPTVAVTRPDGSFTEDFAGNVRGSSNPVALIANNKDQTKSSKFLATGLAEVKILPGLTYTASLTTQKEQYNRNVYYNSLSTLAKGNGGKANRVSWMNTRNIIESYFNYDKTFGKHNIKVLAGYSWQEDRSGDGFGVTTQGFASDALTWNNLALSNPPAGTIVFDNSGQTTLTTLRLISYYGRVNYQYADKYYFQASLRNDGSSAFGKNNRWGYFPAASLGWRLSQESFLKTVRALDDLKLRVSYGISGNSLGFDPLTAQLQYSTVGRYYDNGQLINAIAPVQNANPDLKWERTAMFNTGIDFSILKGRLSGAIDYYDKQTSDLIWNYPVSTTQYITTTLLANVGKVSNKGVEVVINADVIRSKNFTWRTSINASHNTNKISSLANDRFTLKDIPTAILGGKGQSGNWSQKVLEGQPIGTFTLFHYLGKDKDGVSTYQKADGTVTTSPSTADLMVAGNAQPKITYGWNNTFLYKGFDLSIFMRGVAGNKILNATLAAINTPTDAKMTNIAKYTLRESYNDKNSFLISDRFLESGSYLRMENLTLGYTIKTKSPYISALRVYGNVTNVFTITNYTGIDPEIDLGGLTPGIDVRNYYPKTRSFIFGVNATF</sequence>
<keyword evidence="10" id="KW-0732">Signal</keyword>
<protein>
    <submittedName>
        <fullName evidence="13">SusC/RagA family TonB-linked outer membrane protein</fullName>
    </submittedName>
</protein>
<name>A0A365XR87_9BACT</name>
<dbReference type="InterPro" id="IPR008969">
    <property type="entry name" value="CarboxyPept-like_regulatory"/>
</dbReference>
<dbReference type="AlphaFoldDB" id="A0A365XR87"/>
<evidence type="ECO:0000313" key="14">
    <source>
        <dbReference type="Proteomes" id="UP000253410"/>
    </source>
</evidence>
<keyword evidence="4 8" id="KW-0812">Transmembrane</keyword>
<dbReference type="InterPro" id="IPR037066">
    <property type="entry name" value="Plug_dom_sf"/>
</dbReference>
<evidence type="ECO:0000256" key="9">
    <source>
        <dbReference type="RuleBase" id="RU003357"/>
    </source>
</evidence>
<dbReference type="InterPro" id="IPR039426">
    <property type="entry name" value="TonB-dep_rcpt-like"/>
</dbReference>
<comment type="subcellular location">
    <subcellularLocation>
        <location evidence="1 8">Cell outer membrane</location>
        <topology evidence="1 8">Multi-pass membrane protein</topology>
    </subcellularLocation>
</comment>
<evidence type="ECO:0000256" key="10">
    <source>
        <dbReference type="SAM" id="SignalP"/>
    </source>
</evidence>
<evidence type="ECO:0000256" key="5">
    <source>
        <dbReference type="ARBA" id="ARBA00023077"/>
    </source>
</evidence>
<evidence type="ECO:0000256" key="7">
    <source>
        <dbReference type="ARBA" id="ARBA00023237"/>
    </source>
</evidence>
<gene>
    <name evidence="13" type="ORF">DF182_31605</name>
</gene>
<evidence type="ECO:0000256" key="3">
    <source>
        <dbReference type="ARBA" id="ARBA00022452"/>
    </source>
</evidence>
<keyword evidence="5 9" id="KW-0798">TonB box</keyword>
<dbReference type="Gene3D" id="2.40.170.20">
    <property type="entry name" value="TonB-dependent receptor, beta-barrel domain"/>
    <property type="match status" value="1"/>
</dbReference>
<dbReference type="InterPro" id="IPR012910">
    <property type="entry name" value="Plug_dom"/>
</dbReference>
<comment type="caution">
    <text evidence="13">The sequence shown here is derived from an EMBL/GenBank/DDBJ whole genome shotgun (WGS) entry which is preliminary data.</text>
</comment>
<dbReference type="NCBIfam" id="TIGR04057">
    <property type="entry name" value="SusC_RagA_signa"/>
    <property type="match status" value="1"/>
</dbReference>
<evidence type="ECO:0000256" key="2">
    <source>
        <dbReference type="ARBA" id="ARBA00022448"/>
    </source>
</evidence>
<feature type="chain" id="PRO_5016743259" evidence="10">
    <location>
        <begin position="38"/>
        <end position="1003"/>
    </location>
</feature>
<dbReference type="InterPro" id="IPR023997">
    <property type="entry name" value="TonB-dep_OMP_SusC/RagA_CS"/>
</dbReference>
<dbReference type="Proteomes" id="UP000253410">
    <property type="component" value="Unassembled WGS sequence"/>
</dbReference>
<dbReference type="PROSITE" id="PS52016">
    <property type="entry name" value="TONB_DEPENDENT_REC_3"/>
    <property type="match status" value="1"/>
</dbReference>
<dbReference type="OrthoDB" id="9768177at2"/>
<evidence type="ECO:0000256" key="1">
    <source>
        <dbReference type="ARBA" id="ARBA00004571"/>
    </source>
</evidence>
<dbReference type="SUPFAM" id="SSF49464">
    <property type="entry name" value="Carboxypeptidase regulatory domain-like"/>
    <property type="match status" value="1"/>
</dbReference>
<dbReference type="InterPro" id="IPR000531">
    <property type="entry name" value="Beta-barrel_TonB"/>
</dbReference>
<dbReference type="Pfam" id="PF07715">
    <property type="entry name" value="Plug"/>
    <property type="match status" value="1"/>
</dbReference>
<organism evidence="13 14">
    <name type="scientific">Chitinophaga flava</name>
    <dbReference type="NCBI Taxonomy" id="2259036"/>
    <lineage>
        <taxon>Bacteria</taxon>
        <taxon>Pseudomonadati</taxon>
        <taxon>Bacteroidota</taxon>
        <taxon>Chitinophagia</taxon>
        <taxon>Chitinophagales</taxon>
        <taxon>Chitinophagaceae</taxon>
        <taxon>Chitinophaga</taxon>
    </lineage>
</organism>
<dbReference type="GO" id="GO:0009279">
    <property type="term" value="C:cell outer membrane"/>
    <property type="evidence" value="ECO:0007669"/>
    <property type="project" value="UniProtKB-SubCell"/>
</dbReference>
<feature type="domain" description="TonB-dependent receptor plug" evidence="12">
    <location>
        <begin position="132"/>
        <end position="238"/>
    </location>
</feature>
<evidence type="ECO:0000256" key="8">
    <source>
        <dbReference type="PROSITE-ProRule" id="PRU01360"/>
    </source>
</evidence>
<proteinExistence type="inferred from homology"/>
<dbReference type="Gene3D" id="2.60.40.1120">
    <property type="entry name" value="Carboxypeptidase-like, regulatory domain"/>
    <property type="match status" value="1"/>
</dbReference>
<dbReference type="RefSeq" id="WP_113619902.1">
    <property type="nucleotide sequence ID" value="NZ_QFFJ01000003.1"/>
</dbReference>
<evidence type="ECO:0000259" key="12">
    <source>
        <dbReference type="Pfam" id="PF07715"/>
    </source>
</evidence>
<feature type="domain" description="TonB-dependent receptor-like beta-barrel" evidence="11">
    <location>
        <begin position="436"/>
        <end position="961"/>
    </location>
</feature>
<evidence type="ECO:0000256" key="6">
    <source>
        <dbReference type="ARBA" id="ARBA00023136"/>
    </source>
</evidence>
<dbReference type="Gene3D" id="2.170.130.10">
    <property type="entry name" value="TonB-dependent receptor, plug domain"/>
    <property type="match status" value="1"/>
</dbReference>